<dbReference type="OrthoDB" id="412402at2759"/>
<dbReference type="PANTHER" id="PTHR36847">
    <property type="entry name" value="AMIDOLIGASE ENZYME"/>
    <property type="match status" value="1"/>
</dbReference>
<keyword evidence="2" id="KW-0436">Ligase</keyword>
<sequence length="532" mass="57668">MSQASNNTLAAPTVPDLTFGIELEFVLIGKCSEIEQHLGDELGSWETANIALVYEALVSNGIPVRDVEEDIGDGFFNDAFGDDQPSAAEKFQKWNLAVDCSVRLTEAEEKLLPPDYHAGSVELKSPIYSLRQRYSWHTEISHVLSTLHRTLNSPSPTTGPCPSTRLLTNETCALHIHVGKSPDASRVFTLRTLQNLLQLGTAFERLIDELHSADRIKNIPPPNTTSTSTSPSPSPSDQGDGLSFFAPPSATFRHHPDPRLAHGSALDWCAAIDAAGDPPSPSPSPVPTQPDMPTDMPIDSTDTDMPTLAHRRLTNSSRYVTYNLANAIHPGIGAPFAGEVGGSTSTAFFSDNDDSADSDDRRRSFYWTVEFRQHRGTLEAGAVFAWVDVVTRMVGVAEGWADADAEGEGDREEGEGKRARTPLWGLLAERWADVGFTAGRWLGEVLGVEGGTMGFYEGVWGRRECDGDEDEGGALGVDALVRRNEVDAARVRGRRAVLRAVLEKLLAGGHGAFSRGVLEELRGDLEARLAVL</sequence>
<organism evidence="2 3">
    <name type="scientific">Diplodia corticola</name>
    <dbReference type="NCBI Taxonomy" id="236234"/>
    <lineage>
        <taxon>Eukaryota</taxon>
        <taxon>Fungi</taxon>
        <taxon>Dikarya</taxon>
        <taxon>Ascomycota</taxon>
        <taxon>Pezizomycotina</taxon>
        <taxon>Dothideomycetes</taxon>
        <taxon>Dothideomycetes incertae sedis</taxon>
        <taxon>Botryosphaeriales</taxon>
        <taxon>Botryosphaeriaceae</taxon>
        <taxon>Diplodia</taxon>
    </lineage>
</organism>
<dbReference type="STRING" id="236234.A0A1J9S0H4"/>
<dbReference type="EMBL" id="MNUE01000030">
    <property type="protein sequence ID" value="OJD33524.1"/>
    <property type="molecule type" value="Genomic_DNA"/>
</dbReference>
<accession>A0A1J9S0H4</accession>
<evidence type="ECO:0000313" key="3">
    <source>
        <dbReference type="Proteomes" id="UP000183809"/>
    </source>
</evidence>
<proteinExistence type="predicted"/>
<dbReference type="AlphaFoldDB" id="A0A1J9S0H4"/>
<dbReference type="InterPro" id="IPR022025">
    <property type="entry name" value="Amidoligase_2"/>
</dbReference>
<feature type="region of interest" description="Disordered" evidence="1">
    <location>
        <begin position="272"/>
        <end position="295"/>
    </location>
</feature>
<name>A0A1J9S0H4_9PEZI</name>
<evidence type="ECO:0000313" key="2">
    <source>
        <dbReference type="EMBL" id="OJD33524.1"/>
    </source>
</evidence>
<feature type="compositionally biased region" description="Pro residues" evidence="1">
    <location>
        <begin position="278"/>
        <end position="290"/>
    </location>
</feature>
<evidence type="ECO:0000256" key="1">
    <source>
        <dbReference type="SAM" id="MobiDB-lite"/>
    </source>
</evidence>
<dbReference type="PANTHER" id="PTHR36847:SF1">
    <property type="entry name" value="AMIDOLIGASE ENZYME"/>
    <property type="match status" value="1"/>
</dbReference>
<dbReference type="GeneID" id="31014159"/>
<gene>
    <name evidence="2" type="ORF">BKCO1_3000020</name>
</gene>
<keyword evidence="3" id="KW-1185">Reference proteome</keyword>
<dbReference type="Pfam" id="PF12224">
    <property type="entry name" value="Amidoligase_2"/>
    <property type="match status" value="1"/>
</dbReference>
<feature type="region of interest" description="Disordered" evidence="1">
    <location>
        <begin position="214"/>
        <end position="258"/>
    </location>
</feature>
<protein>
    <submittedName>
        <fullName evidence="2">Amidoligase enzyme</fullName>
    </submittedName>
</protein>
<reference evidence="2 3" key="1">
    <citation type="submission" date="2016-10" db="EMBL/GenBank/DDBJ databases">
        <title>Proteomics and genomics reveal pathogen-plant mechanisms compatible with a hemibiotrophic lifestyle of Diplodia corticola.</title>
        <authorList>
            <person name="Fernandes I."/>
            <person name="De Jonge R."/>
            <person name="Van De Peer Y."/>
            <person name="Devreese B."/>
            <person name="Alves A."/>
            <person name="Esteves A.C."/>
        </authorList>
    </citation>
    <scope>NUCLEOTIDE SEQUENCE [LARGE SCALE GENOMIC DNA]</scope>
    <source>
        <strain evidence="2 3">CBS 112549</strain>
    </source>
</reference>
<dbReference type="GO" id="GO:0016874">
    <property type="term" value="F:ligase activity"/>
    <property type="evidence" value="ECO:0007669"/>
    <property type="project" value="UniProtKB-KW"/>
</dbReference>
<dbReference type="Proteomes" id="UP000183809">
    <property type="component" value="Unassembled WGS sequence"/>
</dbReference>
<dbReference type="RefSeq" id="XP_020129784.1">
    <property type="nucleotide sequence ID" value="XM_020273898.1"/>
</dbReference>
<comment type="caution">
    <text evidence="2">The sequence shown here is derived from an EMBL/GenBank/DDBJ whole genome shotgun (WGS) entry which is preliminary data.</text>
</comment>